<dbReference type="PANTHER" id="PTHR12460">
    <property type="entry name" value="CYCLIN-DEPENDENT KINASE INHIBITOR-RELATED PROTEIN"/>
    <property type="match status" value="1"/>
</dbReference>
<feature type="domain" description="CID" evidence="3">
    <location>
        <begin position="1"/>
        <end position="134"/>
    </location>
</feature>
<feature type="coiled-coil region" evidence="1">
    <location>
        <begin position="362"/>
        <end position="408"/>
    </location>
</feature>
<dbReference type="SMART" id="SM00582">
    <property type="entry name" value="RPR"/>
    <property type="match status" value="1"/>
</dbReference>
<sequence length="433" mass="48489">MADASALRNTLLQTDNTLPSIQSAARSMMLFYDKPSGVDLAVSEWRSVLQTCQPSQMLPLLYVANEVLQTSKRNRGNKFLEAFSPVLGSSLIYICQRDRSLVEKARRTVKVWGDRRIFSMRFVMDILTGLDSFRGEGGNGAAVASQPALAVVPASSKPTDSPNITSGSNSDEDDDEDDIFGGSSTKLLDVDLKVDGAALSEATKPQSLEFGAGAKRRRSSVSPTINAKSSAKPVAKKPKALSNQTFLEMFESIAKLDETYKSALGVLNSIPPAYLDENGTDIDDLVGDELTEMYKKVCETHRKVRKERRVIYSVAVERKQMEKEAKRYIQWLKNLANVDGEDIEFAEGLEQKLDLLSVCHEEAKALRDIRREEEARKLAEEEAAAIQEAEEQERRRMLEDVKKQAEAKPGMVWNPQLREYQYLHDPTQESWRD</sequence>
<dbReference type="EMBL" id="JABMIG020000058">
    <property type="protein sequence ID" value="KAL3796959.1"/>
    <property type="molecule type" value="Genomic_DNA"/>
</dbReference>
<name>A0ABD3Q9B8_9STRA</name>
<dbReference type="Proteomes" id="UP001516023">
    <property type="component" value="Unassembled WGS sequence"/>
</dbReference>
<dbReference type="Pfam" id="PF04818">
    <property type="entry name" value="CID"/>
    <property type="match status" value="1"/>
</dbReference>
<evidence type="ECO:0000313" key="4">
    <source>
        <dbReference type="EMBL" id="KAL3796959.1"/>
    </source>
</evidence>
<evidence type="ECO:0000256" key="1">
    <source>
        <dbReference type="SAM" id="Coils"/>
    </source>
</evidence>
<dbReference type="InterPro" id="IPR006569">
    <property type="entry name" value="CID_dom"/>
</dbReference>
<dbReference type="SUPFAM" id="SSF48464">
    <property type="entry name" value="ENTH/VHS domain"/>
    <property type="match status" value="1"/>
</dbReference>
<feature type="compositionally biased region" description="Polar residues" evidence="2">
    <location>
        <begin position="156"/>
        <end position="169"/>
    </location>
</feature>
<organism evidence="4 5">
    <name type="scientific">Cyclotella cryptica</name>
    <dbReference type="NCBI Taxonomy" id="29204"/>
    <lineage>
        <taxon>Eukaryota</taxon>
        <taxon>Sar</taxon>
        <taxon>Stramenopiles</taxon>
        <taxon>Ochrophyta</taxon>
        <taxon>Bacillariophyta</taxon>
        <taxon>Coscinodiscophyceae</taxon>
        <taxon>Thalassiosirophycidae</taxon>
        <taxon>Stephanodiscales</taxon>
        <taxon>Stephanodiscaceae</taxon>
        <taxon>Cyclotella</taxon>
    </lineage>
</organism>
<evidence type="ECO:0000313" key="5">
    <source>
        <dbReference type="Proteomes" id="UP001516023"/>
    </source>
</evidence>
<keyword evidence="1" id="KW-0175">Coiled coil</keyword>
<keyword evidence="5" id="KW-1185">Reference proteome</keyword>
<dbReference type="InterPro" id="IPR008942">
    <property type="entry name" value="ENTH_VHS"/>
</dbReference>
<dbReference type="AlphaFoldDB" id="A0ABD3Q9B8"/>
<feature type="compositionally biased region" description="Acidic residues" evidence="2">
    <location>
        <begin position="170"/>
        <end position="179"/>
    </location>
</feature>
<evidence type="ECO:0000256" key="2">
    <source>
        <dbReference type="SAM" id="MobiDB-lite"/>
    </source>
</evidence>
<reference evidence="4 5" key="1">
    <citation type="journal article" date="2020" name="G3 (Bethesda)">
        <title>Improved Reference Genome for Cyclotella cryptica CCMP332, a Model for Cell Wall Morphogenesis, Salinity Adaptation, and Lipid Production in Diatoms (Bacillariophyta).</title>
        <authorList>
            <person name="Roberts W.R."/>
            <person name="Downey K.M."/>
            <person name="Ruck E.C."/>
            <person name="Traller J.C."/>
            <person name="Alverson A.J."/>
        </authorList>
    </citation>
    <scope>NUCLEOTIDE SEQUENCE [LARGE SCALE GENOMIC DNA]</scope>
    <source>
        <strain evidence="4 5">CCMP332</strain>
    </source>
</reference>
<comment type="caution">
    <text evidence="4">The sequence shown here is derived from an EMBL/GenBank/DDBJ whole genome shotgun (WGS) entry which is preliminary data.</text>
</comment>
<evidence type="ECO:0000259" key="3">
    <source>
        <dbReference type="PROSITE" id="PS51391"/>
    </source>
</evidence>
<protein>
    <recommendedName>
        <fullName evidence="3">CID domain-containing protein</fullName>
    </recommendedName>
</protein>
<gene>
    <name evidence="4" type="ORF">HJC23_000712</name>
</gene>
<feature type="region of interest" description="Disordered" evidence="2">
    <location>
        <begin position="152"/>
        <end position="180"/>
    </location>
</feature>
<proteinExistence type="predicted"/>
<dbReference type="PANTHER" id="PTHR12460:SF0">
    <property type="entry name" value="CID DOMAIN-CONTAINING PROTEIN-RELATED"/>
    <property type="match status" value="1"/>
</dbReference>
<accession>A0ABD3Q9B8</accession>
<dbReference type="Gene3D" id="1.25.40.90">
    <property type="match status" value="1"/>
</dbReference>
<dbReference type="PROSITE" id="PS51391">
    <property type="entry name" value="CID"/>
    <property type="match status" value="1"/>
</dbReference>